<protein>
    <submittedName>
        <fullName evidence="1">Uncharacterized protein</fullName>
    </submittedName>
</protein>
<reference evidence="1 2" key="1">
    <citation type="submission" date="2018-03" db="EMBL/GenBank/DDBJ databases">
        <title>Genomic Encyclopedia of Archaeal and Bacterial Type Strains, Phase II (KMG-II): from individual species to whole genera.</title>
        <authorList>
            <person name="Goeker M."/>
        </authorList>
    </citation>
    <scope>NUCLEOTIDE SEQUENCE [LARGE SCALE GENOMIC DNA]</scope>
    <source>
        <strain evidence="1 2">DSM 43146</strain>
    </source>
</reference>
<keyword evidence="2" id="KW-1185">Reference proteome</keyword>
<evidence type="ECO:0000313" key="1">
    <source>
        <dbReference type="EMBL" id="PRX08198.1"/>
    </source>
</evidence>
<dbReference type="AlphaFoldDB" id="A0A2T0JKQ8"/>
<comment type="caution">
    <text evidence="1">The sequence shown here is derived from an EMBL/GenBank/DDBJ whole genome shotgun (WGS) entry which is preliminary data.</text>
</comment>
<dbReference type="EMBL" id="PVMZ01000041">
    <property type="protein sequence ID" value="PRX08198.1"/>
    <property type="molecule type" value="Genomic_DNA"/>
</dbReference>
<sequence length="354" mass="38371">MADVGTVRQFDVTTPPHLAGAAFEDAVRRDARKLKEELIRQTLQDASSWSRSVEDKWANAHPGEAPIYAIPHEEVEQYRERVRTEDFEWIIPSFERYLVPDPDQFNPLIDSLRYVEALFTGRTDANGAWIGAGDQLGRINDVRTDLDEWAGKFKDSFVDSFVTPLQGTIPNHGELARITGEQMKLTKVIYIRQRQSVLDLLANGIKATQALSNGACSAEDACKWASIALVVVGTVAGALAPGWGVLGAALFMEVSGTVSGGLVPQAKEEQTVPLAAPTATEVASNIANAMSRLSTDISLMEEKASDALRELSRVAEKHRMKAVGENASGPFSVAVPELAYATPAQISVGLKPDV</sequence>
<accession>A0A2T0JKQ8</accession>
<proteinExistence type="predicted"/>
<name>A0A2T0JKQ8_9ACTN</name>
<organism evidence="1 2">
    <name type="scientific">Actinoplanes italicus</name>
    <dbReference type="NCBI Taxonomy" id="113567"/>
    <lineage>
        <taxon>Bacteria</taxon>
        <taxon>Bacillati</taxon>
        <taxon>Actinomycetota</taxon>
        <taxon>Actinomycetes</taxon>
        <taxon>Micromonosporales</taxon>
        <taxon>Micromonosporaceae</taxon>
        <taxon>Actinoplanes</taxon>
    </lineage>
</organism>
<gene>
    <name evidence="1" type="ORF">CLV67_14113</name>
</gene>
<evidence type="ECO:0000313" key="2">
    <source>
        <dbReference type="Proteomes" id="UP000239415"/>
    </source>
</evidence>
<dbReference type="Proteomes" id="UP000239415">
    <property type="component" value="Unassembled WGS sequence"/>
</dbReference>